<evidence type="ECO:0000256" key="1">
    <source>
        <dbReference type="SAM" id="SignalP"/>
    </source>
</evidence>
<feature type="signal peptide" evidence="1">
    <location>
        <begin position="1"/>
        <end position="21"/>
    </location>
</feature>
<gene>
    <name evidence="2" type="ORF">DBRI00130_LOCUS3394</name>
    <name evidence="3" type="ORF">DBRI00130_LOCUS3395</name>
</gene>
<dbReference type="AlphaFoldDB" id="A0A6V2B363"/>
<accession>A0A6V2B363</accession>
<dbReference type="EMBL" id="HBNS01004185">
    <property type="protein sequence ID" value="CAE4584823.1"/>
    <property type="molecule type" value="Transcribed_RNA"/>
</dbReference>
<name>A0A6V2B363_9STRA</name>
<keyword evidence="1" id="KW-0732">Signal</keyword>
<dbReference type="EMBL" id="HBNS01004186">
    <property type="protein sequence ID" value="CAE4584825.1"/>
    <property type="molecule type" value="Transcribed_RNA"/>
</dbReference>
<feature type="chain" id="PRO_5036192552" evidence="1">
    <location>
        <begin position="22"/>
        <end position="423"/>
    </location>
</feature>
<evidence type="ECO:0000313" key="3">
    <source>
        <dbReference type="EMBL" id="CAE4584825.1"/>
    </source>
</evidence>
<sequence length="423" mass="47684">MHHYFGLLLLGVTTQLICIDGFIPPSASLVPKQNRQLYSSIYPSGGGGNTDNNGDGNSKDEEFVTSCHTFEMFLTQCTIQSFMFLLVETRDPHTIRWLDAFTQPNLIESIQEQMEDIDFAAAATFSTTDATTSPRPSPSSRLLRYHGLGAMDTELFPSWDIYFAKLLEQPEAIIVVEPRPGQEIEIDINPASLCARMISVREQISRELANDLEIISQMGGQIFYSYWEKVKEKKEKQEQEGAGDDDGSNLAFDRQNLVFLEYDPNDIDIDMRPSPLRKGNFDLLLLLSLQEAIESVLQCPMGIEGDNSVRGSASLEFLRAFYTERLDSHFKGTQRYGRADDFIEELLLSPPRIDNDAESTTGEPSIVNPLRIAEIVLIERDHIASAWSKIALLGPEKHMGIRRLMLDRLMGRVETADKSDDFQ</sequence>
<reference evidence="2" key="1">
    <citation type="submission" date="2021-01" db="EMBL/GenBank/DDBJ databases">
        <authorList>
            <person name="Corre E."/>
            <person name="Pelletier E."/>
            <person name="Niang G."/>
            <person name="Scheremetjew M."/>
            <person name="Finn R."/>
            <person name="Kale V."/>
            <person name="Holt S."/>
            <person name="Cochrane G."/>
            <person name="Meng A."/>
            <person name="Brown T."/>
            <person name="Cohen L."/>
        </authorList>
    </citation>
    <scope>NUCLEOTIDE SEQUENCE</scope>
    <source>
        <strain evidence="2">GSO104</strain>
    </source>
</reference>
<protein>
    <submittedName>
        <fullName evidence="2">Uncharacterized protein</fullName>
    </submittedName>
</protein>
<evidence type="ECO:0000313" key="2">
    <source>
        <dbReference type="EMBL" id="CAE4584823.1"/>
    </source>
</evidence>
<proteinExistence type="predicted"/>
<organism evidence="2">
    <name type="scientific">Ditylum brightwellii</name>
    <dbReference type="NCBI Taxonomy" id="49249"/>
    <lineage>
        <taxon>Eukaryota</taxon>
        <taxon>Sar</taxon>
        <taxon>Stramenopiles</taxon>
        <taxon>Ochrophyta</taxon>
        <taxon>Bacillariophyta</taxon>
        <taxon>Mediophyceae</taxon>
        <taxon>Lithodesmiophycidae</taxon>
        <taxon>Lithodesmiales</taxon>
        <taxon>Lithodesmiaceae</taxon>
        <taxon>Ditylum</taxon>
    </lineage>
</organism>